<evidence type="ECO:0000256" key="12">
    <source>
        <dbReference type="SAM" id="SignalP"/>
    </source>
</evidence>
<dbReference type="PROSITE" id="PS51760">
    <property type="entry name" value="GH10_2"/>
    <property type="match status" value="1"/>
</dbReference>
<feature type="chain" id="PRO_5028828851" description="Beta-xylanase" evidence="12">
    <location>
        <begin position="24"/>
        <end position="420"/>
    </location>
</feature>
<accession>A0A7H1D3Z1</accession>
<evidence type="ECO:0000256" key="8">
    <source>
        <dbReference type="ARBA" id="ARBA00022801"/>
    </source>
</evidence>
<evidence type="ECO:0000256" key="7">
    <source>
        <dbReference type="ARBA" id="ARBA00022729"/>
    </source>
</evidence>
<dbReference type="Pfam" id="PF00734">
    <property type="entry name" value="CBM_1"/>
    <property type="match status" value="1"/>
</dbReference>
<evidence type="ECO:0000256" key="5">
    <source>
        <dbReference type="ARBA" id="ARBA00022525"/>
    </source>
</evidence>
<dbReference type="SUPFAM" id="SSF57180">
    <property type="entry name" value="Cellulose-binding domain"/>
    <property type="match status" value="1"/>
</dbReference>
<dbReference type="GO" id="GO:0045493">
    <property type="term" value="P:xylan catabolic process"/>
    <property type="evidence" value="ECO:0007669"/>
    <property type="project" value="UniProtKB-KW"/>
</dbReference>
<keyword evidence="6" id="KW-0858">Xylan degradation</keyword>
<name>A0A7H1D3Z1_9AGAM</name>
<dbReference type="GO" id="GO:0031176">
    <property type="term" value="F:endo-1,4-beta-xylanase activity"/>
    <property type="evidence" value="ECO:0007669"/>
    <property type="project" value="UniProtKB-EC"/>
</dbReference>
<keyword evidence="8 11" id="KW-0378">Hydrolase</keyword>
<keyword evidence="11" id="KW-0326">Glycosidase</keyword>
<dbReference type="SMART" id="SM00633">
    <property type="entry name" value="Glyco_10"/>
    <property type="match status" value="1"/>
</dbReference>
<dbReference type="AlphaFoldDB" id="A0A7H1D3Z1"/>
<evidence type="ECO:0000256" key="2">
    <source>
        <dbReference type="ARBA" id="ARBA00004613"/>
    </source>
</evidence>
<evidence type="ECO:0000256" key="4">
    <source>
        <dbReference type="ARBA" id="ARBA00007495"/>
    </source>
</evidence>
<feature type="domain" description="GH10" evidence="14">
    <location>
        <begin position="118"/>
        <end position="408"/>
    </location>
</feature>
<dbReference type="InterPro" id="IPR017853">
    <property type="entry name" value="GH"/>
</dbReference>
<keyword evidence="10 11" id="KW-0624">Polysaccharide degradation</keyword>
<comment type="subcellular location">
    <subcellularLocation>
        <location evidence="2">Secreted</location>
    </subcellularLocation>
</comment>
<evidence type="ECO:0000256" key="9">
    <source>
        <dbReference type="ARBA" id="ARBA00023277"/>
    </source>
</evidence>
<feature type="domain" description="CBM1" evidence="13">
    <location>
        <begin position="22"/>
        <end position="58"/>
    </location>
</feature>
<dbReference type="PANTHER" id="PTHR31490:SF35">
    <property type="entry name" value="ENDO-1,4-BETA-XYLANASE"/>
    <property type="match status" value="1"/>
</dbReference>
<dbReference type="PROSITE" id="PS51164">
    <property type="entry name" value="CBM1_2"/>
    <property type="match status" value="1"/>
</dbReference>
<comment type="similarity">
    <text evidence="4 11">Belongs to the glycosyl hydrolase 10 (cellulase F) family.</text>
</comment>
<dbReference type="SUPFAM" id="SSF51445">
    <property type="entry name" value="(Trans)glycosidases"/>
    <property type="match status" value="1"/>
</dbReference>
<evidence type="ECO:0000256" key="11">
    <source>
        <dbReference type="RuleBase" id="RU361174"/>
    </source>
</evidence>
<protein>
    <recommendedName>
        <fullName evidence="11">Beta-xylanase</fullName>
        <ecNumber evidence="11">3.2.1.8</ecNumber>
    </recommendedName>
</protein>
<keyword evidence="7 12" id="KW-0732">Signal</keyword>
<feature type="signal peptide" evidence="12">
    <location>
        <begin position="1"/>
        <end position="23"/>
    </location>
</feature>
<comment type="catalytic activity">
    <reaction evidence="1 11">
        <text>Endohydrolysis of (1-&gt;4)-beta-D-xylosidic linkages in xylans.</text>
        <dbReference type="EC" id="3.2.1.8"/>
    </reaction>
</comment>
<evidence type="ECO:0000256" key="10">
    <source>
        <dbReference type="ARBA" id="ARBA00023326"/>
    </source>
</evidence>
<reference evidence="15" key="1">
    <citation type="submission" date="2019-08" db="EMBL/GenBank/DDBJ databases">
        <authorList>
            <person name="Lu L."/>
            <person name="Zhang Z."/>
        </authorList>
    </citation>
    <scope>NUCLEOTIDE SEQUENCE</scope>
</reference>
<dbReference type="EC" id="3.2.1.8" evidence="11"/>
<comment type="pathway">
    <text evidence="3">Glycan degradation; xylan degradation.</text>
</comment>
<evidence type="ECO:0000256" key="3">
    <source>
        <dbReference type="ARBA" id="ARBA00004851"/>
    </source>
</evidence>
<dbReference type="GO" id="GO:0030248">
    <property type="term" value="F:cellulose binding"/>
    <property type="evidence" value="ECO:0007669"/>
    <property type="project" value="InterPro"/>
</dbReference>
<keyword evidence="9 11" id="KW-0119">Carbohydrate metabolism</keyword>
<dbReference type="EMBL" id="MN395666">
    <property type="protein sequence ID" value="QNS31430.1"/>
    <property type="molecule type" value="mRNA"/>
</dbReference>
<evidence type="ECO:0000313" key="15">
    <source>
        <dbReference type="EMBL" id="QNS31430.1"/>
    </source>
</evidence>
<evidence type="ECO:0000256" key="6">
    <source>
        <dbReference type="ARBA" id="ARBA00022651"/>
    </source>
</evidence>
<keyword evidence="5" id="KW-0964">Secreted</keyword>
<sequence>MVSPNQKILLGALAAIAARSVQGVAVWGQCGGQTWTGGTTCDAGSYCAYSNPYYSQCLPGAAATTAAPTTTKAATSTVPATSSTLSPSATPAGLRGLHNLAKAHGRYFGTATDQLWTNTDAAYLSITGSSSEFGMNTPGNQLKWDATESSRNVFTYKNADYQVSWAKDHNQAIRGHTFAWYSQLPTWVSNGGFNNATLISVLQNHISNVAGRYKGQFYAWDVVNEAFNEDGTWRPNVYYNTIGPSYVAIALRATRAVDPTAKLYINDYNIEWTGSKSDAVYNLAKSLVSQGVPLDGIGFQAHLIVNSFPRTLEANFKRFADLGLDVALTELDIRMTLPATSALLASQAENYQYVVNSCVAVSRCVGITVWDTSDDYSWIPSVFPGEGAALLFDANKKPKPAYYSVADALAAATVKGTWTS</sequence>
<dbReference type="PROSITE" id="PS00562">
    <property type="entry name" value="CBM1_1"/>
    <property type="match status" value="1"/>
</dbReference>
<dbReference type="InterPro" id="IPR000254">
    <property type="entry name" value="CBD"/>
</dbReference>
<dbReference type="PRINTS" id="PR00134">
    <property type="entry name" value="GLHYDRLASE10"/>
</dbReference>
<dbReference type="Gene3D" id="3.20.20.80">
    <property type="entry name" value="Glycosidases"/>
    <property type="match status" value="1"/>
</dbReference>
<organism evidence="15">
    <name type="scientific">Ceratobasidium cereale</name>
    <dbReference type="NCBI Taxonomy" id="76351"/>
    <lineage>
        <taxon>Eukaryota</taxon>
        <taxon>Fungi</taxon>
        <taxon>Dikarya</taxon>
        <taxon>Basidiomycota</taxon>
        <taxon>Agaricomycotina</taxon>
        <taxon>Agaricomycetes</taxon>
        <taxon>Cantharellales</taxon>
        <taxon>Ceratobasidiaceae</taxon>
        <taxon>Ceratobasidium</taxon>
    </lineage>
</organism>
<dbReference type="InterPro" id="IPR044846">
    <property type="entry name" value="GH10"/>
</dbReference>
<dbReference type="PANTHER" id="PTHR31490">
    <property type="entry name" value="GLYCOSYL HYDROLASE"/>
    <property type="match status" value="1"/>
</dbReference>
<evidence type="ECO:0000259" key="13">
    <source>
        <dbReference type="PROSITE" id="PS51164"/>
    </source>
</evidence>
<dbReference type="InterPro" id="IPR035971">
    <property type="entry name" value="CBD_sf"/>
</dbReference>
<evidence type="ECO:0000256" key="1">
    <source>
        <dbReference type="ARBA" id="ARBA00000681"/>
    </source>
</evidence>
<dbReference type="InterPro" id="IPR001000">
    <property type="entry name" value="GH10_dom"/>
</dbReference>
<dbReference type="SMART" id="SM00236">
    <property type="entry name" value="fCBD"/>
    <property type="match status" value="1"/>
</dbReference>
<dbReference type="GO" id="GO:0005576">
    <property type="term" value="C:extracellular region"/>
    <property type="evidence" value="ECO:0007669"/>
    <property type="project" value="UniProtKB-SubCell"/>
</dbReference>
<dbReference type="Pfam" id="PF00331">
    <property type="entry name" value="Glyco_hydro_10"/>
    <property type="match status" value="1"/>
</dbReference>
<proteinExistence type="evidence at transcript level"/>
<evidence type="ECO:0000259" key="14">
    <source>
        <dbReference type="PROSITE" id="PS51760"/>
    </source>
</evidence>